<keyword evidence="2" id="KW-0813">Transport</keyword>
<dbReference type="RefSeq" id="WP_406580788.1">
    <property type="nucleotide sequence ID" value="NZ_JBJHQH010000007.1"/>
</dbReference>
<keyword evidence="10" id="KW-1185">Reference proteome</keyword>
<accession>A0ABW8RFI0</accession>
<name>A0ABW8RFI0_9BACI</name>
<keyword evidence="5 9" id="KW-0067">ATP-binding</keyword>
<protein>
    <submittedName>
        <fullName evidence="9">Energy-coupling factor ABC transporter ATP-binding protein</fullName>
    </submittedName>
</protein>
<dbReference type="InterPro" id="IPR003593">
    <property type="entry name" value="AAA+_ATPase"/>
</dbReference>
<comment type="similarity">
    <text evidence="1">Belongs to the ABC transporter superfamily.</text>
</comment>
<dbReference type="InterPro" id="IPR050095">
    <property type="entry name" value="ECF_ABC_transporter_ATP-bd"/>
</dbReference>
<evidence type="ECO:0000256" key="5">
    <source>
        <dbReference type="ARBA" id="ARBA00022840"/>
    </source>
</evidence>
<evidence type="ECO:0000313" key="10">
    <source>
        <dbReference type="Proteomes" id="UP001623041"/>
    </source>
</evidence>
<dbReference type="CDD" id="cd03225">
    <property type="entry name" value="ABC_cobalt_CbiO_domain1"/>
    <property type="match status" value="1"/>
</dbReference>
<dbReference type="SMART" id="SM00382">
    <property type="entry name" value="AAA"/>
    <property type="match status" value="1"/>
</dbReference>
<dbReference type="PROSITE" id="PS50893">
    <property type="entry name" value="ABC_TRANSPORTER_2"/>
    <property type="match status" value="1"/>
</dbReference>
<dbReference type="GO" id="GO:0005524">
    <property type="term" value="F:ATP binding"/>
    <property type="evidence" value="ECO:0007669"/>
    <property type="project" value="UniProtKB-KW"/>
</dbReference>
<dbReference type="InterPro" id="IPR027417">
    <property type="entry name" value="P-loop_NTPase"/>
</dbReference>
<dbReference type="Proteomes" id="UP001623041">
    <property type="component" value="Unassembled WGS sequence"/>
</dbReference>
<keyword evidence="6" id="KW-1278">Translocase</keyword>
<keyword evidence="7" id="KW-0472">Membrane</keyword>
<evidence type="ECO:0000256" key="3">
    <source>
        <dbReference type="ARBA" id="ARBA00022475"/>
    </source>
</evidence>
<evidence type="ECO:0000256" key="7">
    <source>
        <dbReference type="ARBA" id="ARBA00023136"/>
    </source>
</evidence>
<dbReference type="EMBL" id="JBJHQH010000007">
    <property type="protein sequence ID" value="MFK9092186.1"/>
    <property type="molecule type" value="Genomic_DNA"/>
</dbReference>
<keyword evidence="3" id="KW-1003">Cell membrane</keyword>
<dbReference type="SUPFAM" id="SSF52540">
    <property type="entry name" value="P-loop containing nucleoside triphosphate hydrolases"/>
    <property type="match status" value="1"/>
</dbReference>
<gene>
    <name evidence="9" type="ORF">ACJEBI_11925</name>
</gene>
<reference evidence="9 10" key="1">
    <citation type="submission" date="2024-11" db="EMBL/GenBank/DDBJ databases">
        <authorList>
            <person name="Lucas J.A."/>
        </authorList>
    </citation>
    <scope>NUCLEOTIDE SEQUENCE [LARGE SCALE GENOMIC DNA]</scope>
    <source>
        <strain evidence="9 10">Z 5.4</strain>
    </source>
</reference>
<dbReference type="PANTHER" id="PTHR43553">
    <property type="entry name" value="HEAVY METAL TRANSPORTER"/>
    <property type="match status" value="1"/>
</dbReference>
<evidence type="ECO:0000256" key="6">
    <source>
        <dbReference type="ARBA" id="ARBA00022967"/>
    </source>
</evidence>
<sequence length="280" mass="31345">MGAIELKNVTFAYPNGFVANENLNLVVKKGERVAIVGQNGAGKTTAVKLMNGLTKPTMGDVFVDGINTKDRTTAQISAYVGYVFQNPDDQIFNSSVKKEIEYMLHYLRLDQKEIDRRVARTVELTGLKDYLGMNPYDVPYSIRKFVTIAVILALDTPYIILDEPTAGQDLNSIRALSNLLNILQNEGKTVITITHDMEFVADHFTRVVTMANKRIIADDTARNIFWDDHVVSKAKLMKPQISELANQLGIDGKVLYRNELVEALTDRQLGTQKQVKSMGF</sequence>
<proteinExistence type="inferred from homology"/>
<evidence type="ECO:0000256" key="1">
    <source>
        <dbReference type="ARBA" id="ARBA00005417"/>
    </source>
</evidence>
<evidence type="ECO:0000313" key="9">
    <source>
        <dbReference type="EMBL" id="MFK9092186.1"/>
    </source>
</evidence>
<dbReference type="PANTHER" id="PTHR43553:SF24">
    <property type="entry name" value="ENERGY-COUPLING FACTOR TRANSPORTER ATP-BINDING PROTEIN ECFA1"/>
    <property type="match status" value="1"/>
</dbReference>
<feature type="domain" description="ABC transporter" evidence="8">
    <location>
        <begin position="4"/>
        <end position="237"/>
    </location>
</feature>
<dbReference type="Gene3D" id="3.40.50.300">
    <property type="entry name" value="P-loop containing nucleotide triphosphate hydrolases"/>
    <property type="match status" value="1"/>
</dbReference>
<dbReference type="InterPro" id="IPR015856">
    <property type="entry name" value="ABC_transpr_CbiO/EcfA_su"/>
</dbReference>
<dbReference type="Pfam" id="PF00005">
    <property type="entry name" value="ABC_tran"/>
    <property type="match status" value="1"/>
</dbReference>
<dbReference type="InterPro" id="IPR003439">
    <property type="entry name" value="ABC_transporter-like_ATP-bd"/>
</dbReference>
<evidence type="ECO:0000256" key="4">
    <source>
        <dbReference type="ARBA" id="ARBA00022741"/>
    </source>
</evidence>
<organism evidence="9 10">
    <name type="scientific">Bacillus salipaludis</name>
    <dbReference type="NCBI Taxonomy" id="2547811"/>
    <lineage>
        <taxon>Bacteria</taxon>
        <taxon>Bacillati</taxon>
        <taxon>Bacillota</taxon>
        <taxon>Bacilli</taxon>
        <taxon>Bacillales</taxon>
        <taxon>Bacillaceae</taxon>
        <taxon>Bacillus</taxon>
    </lineage>
</organism>
<keyword evidence="4" id="KW-0547">Nucleotide-binding</keyword>
<comment type="caution">
    <text evidence="9">The sequence shown here is derived from an EMBL/GenBank/DDBJ whole genome shotgun (WGS) entry which is preliminary data.</text>
</comment>
<evidence type="ECO:0000256" key="2">
    <source>
        <dbReference type="ARBA" id="ARBA00022448"/>
    </source>
</evidence>
<evidence type="ECO:0000259" key="8">
    <source>
        <dbReference type="PROSITE" id="PS50893"/>
    </source>
</evidence>